<evidence type="ECO:0000313" key="2">
    <source>
        <dbReference type="EMBL" id="KAK9814756.1"/>
    </source>
</evidence>
<protein>
    <recommendedName>
        <fullName evidence="1">Cilium assembly protein DZIP1 N-terminal domain-containing protein</fullName>
    </recommendedName>
</protein>
<comment type="caution">
    <text evidence="2">The sequence shown here is derived from an EMBL/GenBank/DDBJ whole genome shotgun (WGS) entry which is preliminary data.</text>
</comment>
<accession>A0AAW1Q1Y8</accession>
<dbReference type="AlphaFoldDB" id="A0AAW1Q1Y8"/>
<keyword evidence="3" id="KW-1185">Reference proteome</keyword>
<evidence type="ECO:0000313" key="3">
    <source>
        <dbReference type="Proteomes" id="UP001489004"/>
    </source>
</evidence>
<feature type="domain" description="Cilium assembly protein DZIP1 N-terminal" evidence="1">
    <location>
        <begin position="23"/>
        <end position="104"/>
    </location>
</feature>
<feature type="domain" description="Cilium assembly protein DZIP1 N-terminal" evidence="1">
    <location>
        <begin position="172"/>
        <end position="257"/>
    </location>
</feature>
<dbReference type="InterPro" id="IPR032714">
    <property type="entry name" value="DZIP1_N"/>
</dbReference>
<dbReference type="Proteomes" id="UP001489004">
    <property type="component" value="Unassembled WGS sequence"/>
</dbReference>
<dbReference type="EMBL" id="JALJOR010000007">
    <property type="protein sequence ID" value="KAK9814756.1"/>
    <property type="molecule type" value="Genomic_DNA"/>
</dbReference>
<evidence type="ECO:0000259" key="1">
    <source>
        <dbReference type="Pfam" id="PF13815"/>
    </source>
</evidence>
<sequence>MEMRGDHTPVDTPGRTVLKLGVRHGRFDWQLLHGLDADEVVAQADAVAVETVVDTLLRGDVAAEELSDHNYLQAARLLQLTVEYVWHLQDSYELYCQQLVQCQQAVDTYTDALWRFADQALAEQQAIAAHADQLSALASATDQARRKLRPRRIALEQLQAKLSAIESKQGCFRFHIRHAHLDWALLHSVDVQAVKCGADLSSLLRTMPCATFGHLLHPTPAPLTARNWVQLINVLQLALDFVLHCLQTAHDRQARLNLSLMRSGPAAAGPACLADGISSVLREEHKQTQQLQLQMSDVWSQMSRLQARHGAEPVADAAPLTSETCCEPPTANIELDVEGLRAEVRRGCEARLRWQVQEIKRRAFSDLQRRVSADLERQSVNEHPQ</sequence>
<name>A0AAW1Q1Y8_9CHLO</name>
<gene>
    <name evidence="2" type="ORF">WJX72_011007</name>
</gene>
<proteinExistence type="predicted"/>
<organism evidence="2 3">
    <name type="scientific">[Myrmecia] bisecta</name>
    <dbReference type="NCBI Taxonomy" id="41462"/>
    <lineage>
        <taxon>Eukaryota</taxon>
        <taxon>Viridiplantae</taxon>
        <taxon>Chlorophyta</taxon>
        <taxon>core chlorophytes</taxon>
        <taxon>Trebouxiophyceae</taxon>
        <taxon>Trebouxiales</taxon>
        <taxon>Trebouxiaceae</taxon>
        <taxon>Myrmecia</taxon>
    </lineage>
</organism>
<dbReference type="Pfam" id="PF13815">
    <property type="entry name" value="Dzip-like_N"/>
    <property type="match status" value="2"/>
</dbReference>
<reference evidence="2 3" key="1">
    <citation type="journal article" date="2024" name="Nat. Commun.">
        <title>Phylogenomics reveals the evolutionary origins of lichenization in chlorophyte algae.</title>
        <authorList>
            <person name="Puginier C."/>
            <person name="Libourel C."/>
            <person name="Otte J."/>
            <person name="Skaloud P."/>
            <person name="Haon M."/>
            <person name="Grisel S."/>
            <person name="Petersen M."/>
            <person name="Berrin J.G."/>
            <person name="Delaux P.M."/>
            <person name="Dal Grande F."/>
            <person name="Keller J."/>
        </authorList>
    </citation>
    <scope>NUCLEOTIDE SEQUENCE [LARGE SCALE GENOMIC DNA]</scope>
    <source>
        <strain evidence="2 3">SAG 2043</strain>
    </source>
</reference>